<protein>
    <submittedName>
        <fullName evidence="2">DsbA family protein</fullName>
    </submittedName>
</protein>
<feature type="domain" description="DSBA-like thioredoxin" evidence="1">
    <location>
        <begin position="3"/>
        <end position="203"/>
    </location>
</feature>
<sequence length="211" mass="22953">MFQIDLVTDILCPWCILGQHRLDKVLAERFPDLAVDIRHHPFLLMPDCPPEGYSIARMLRERYGVTDPAQAWARPEGEARLSGLALDLSVQPNAYPSQAAHSLIRHARAHGTQHALAVAITNAYFLEARNIGDAEVLADLAEPHGFTREDAIAIACDPAELRRTEAEAQQAVQAGVRGVPHFVFGGRVALNGGRAEDDLAAAIERALTLAA</sequence>
<dbReference type="PANTHER" id="PTHR13887">
    <property type="entry name" value="GLUTATHIONE S-TRANSFERASE KAPPA"/>
    <property type="match status" value="1"/>
</dbReference>
<proteinExistence type="predicted"/>
<dbReference type="EMBL" id="JBDIZK010000013">
    <property type="protein sequence ID" value="MEN3749404.1"/>
    <property type="molecule type" value="Genomic_DNA"/>
</dbReference>
<evidence type="ECO:0000313" key="2">
    <source>
        <dbReference type="EMBL" id="MEN3749404.1"/>
    </source>
</evidence>
<comment type="caution">
    <text evidence="2">The sequence shown here is derived from an EMBL/GenBank/DDBJ whole genome shotgun (WGS) entry which is preliminary data.</text>
</comment>
<organism evidence="2 3">
    <name type="scientific">Sphingomonas rustica</name>
    <dbReference type="NCBI Taxonomy" id="3103142"/>
    <lineage>
        <taxon>Bacteria</taxon>
        <taxon>Pseudomonadati</taxon>
        <taxon>Pseudomonadota</taxon>
        <taxon>Alphaproteobacteria</taxon>
        <taxon>Sphingomonadales</taxon>
        <taxon>Sphingomonadaceae</taxon>
        <taxon>Sphingomonas</taxon>
    </lineage>
</organism>
<accession>A0ABV0BD05</accession>
<gene>
    <name evidence="2" type="ORF">TPR58_19675</name>
</gene>
<dbReference type="InterPro" id="IPR036249">
    <property type="entry name" value="Thioredoxin-like_sf"/>
</dbReference>
<dbReference type="RefSeq" id="WP_346248447.1">
    <property type="nucleotide sequence ID" value="NZ_JBDIZK010000013.1"/>
</dbReference>
<name>A0ABV0BD05_9SPHN</name>
<dbReference type="Proteomes" id="UP001427805">
    <property type="component" value="Unassembled WGS sequence"/>
</dbReference>
<reference evidence="2 3" key="1">
    <citation type="submission" date="2024-05" db="EMBL/GenBank/DDBJ databases">
        <title>Sphingomonas sp. HF-S3 16S ribosomal RNA gene Genome sequencing and assembly.</title>
        <authorList>
            <person name="Lee H."/>
        </authorList>
    </citation>
    <scope>NUCLEOTIDE SEQUENCE [LARGE SCALE GENOMIC DNA]</scope>
    <source>
        <strain evidence="2 3">HF-S3</strain>
    </source>
</reference>
<keyword evidence="3" id="KW-1185">Reference proteome</keyword>
<dbReference type="PANTHER" id="PTHR13887:SF41">
    <property type="entry name" value="THIOREDOXIN SUPERFAMILY PROTEIN"/>
    <property type="match status" value="1"/>
</dbReference>
<dbReference type="Pfam" id="PF01323">
    <property type="entry name" value="DSBA"/>
    <property type="match status" value="1"/>
</dbReference>
<evidence type="ECO:0000259" key="1">
    <source>
        <dbReference type="Pfam" id="PF01323"/>
    </source>
</evidence>
<evidence type="ECO:0000313" key="3">
    <source>
        <dbReference type="Proteomes" id="UP001427805"/>
    </source>
</evidence>
<dbReference type="Gene3D" id="3.40.30.10">
    <property type="entry name" value="Glutaredoxin"/>
    <property type="match status" value="1"/>
</dbReference>
<dbReference type="CDD" id="cd03024">
    <property type="entry name" value="DsbA_FrnE"/>
    <property type="match status" value="1"/>
</dbReference>
<dbReference type="SUPFAM" id="SSF52833">
    <property type="entry name" value="Thioredoxin-like"/>
    <property type="match status" value="1"/>
</dbReference>
<dbReference type="InterPro" id="IPR001853">
    <property type="entry name" value="DSBA-like_thioredoxin_dom"/>
</dbReference>